<evidence type="ECO:0000256" key="13">
    <source>
        <dbReference type="ARBA" id="ARBA00048173"/>
    </source>
</evidence>
<evidence type="ECO:0000256" key="3">
    <source>
        <dbReference type="ARBA" id="ARBA00016182"/>
    </source>
</evidence>
<keyword evidence="17" id="KW-1185">Reference proteome</keyword>
<dbReference type="Pfam" id="PF21399">
    <property type="entry name" value="TERT_C"/>
    <property type="match status" value="1"/>
</dbReference>
<dbReference type="InterPro" id="IPR000477">
    <property type="entry name" value="RT_dom"/>
</dbReference>
<gene>
    <name evidence="18" type="primary">TERT</name>
</gene>
<feature type="region of interest" description="Disordered" evidence="15">
    <location>
        <begin position="327"/>
        <end position="361"/>
    </location>
</feature>
<dbReference type="EC" id="2.7.7.49" evidence="2 14"/>
<comment type="catalytic activity">
    <reaction evidence="13 14">
        <text>DNA(n) + a 2'-deoxyribonucleoside 5'-triphosphate = DNA(n+1) + diphosphate</text>
        <dbReference type="Rhea" id="RHEA:22508"/>
        <dbReference type="Rhea" id="RHEA-COMP:17339"/>
        <dbReference type="Rhea" id="RHEA-COMP:17340"/>
        <dbReference type="ChEBI" id="CHEBI:33019"/>
        <dbReference type="ChEBI" id="CHEBI:61560"/>
        <dbReference type="ChEBI" id="CHEBI:173112"/>
        <dbReference type="EC" id="2.7.7.49"/>
    </reaction>
</comment>
<evidence type="ECO:0000256" key="9">
    <source>
        <dbReference type="ARBA" id="ARBA00022895"/>
    </source>
</evidence>
<dbReference type="Gene3D" id="1.10.357.90">
    <property type="match status" value="1"/>
</dbReference>
<evidence type="ECO:0000256" key="2">
    <source>
        <dbReference type="ARBA" id="ARBA00012493"/>
    </source>
</evidence>
<feature type="compositionally biased region" description="Basic residues" evidence="15">
    <location>
        <begin position="256"/>
        <end position="265"/>
    </location>
</feature>
<dbReference type="GO" id="GO:0000781">
    <property type="term" value="C:chromosome, telomeric region"/>
    <property type="evidence" value="ECO:0007669"/>
    <property type="project" value="UniProtKB-SubCell"/>
</dbReference>
<feature type="compositionally biased region" description="Basic and acidic residues" evidence="15">
    <location>
        <begin position="278"/>
        <end position="295"/>
    </location>
</feature>
<evidence type="ECO:0000256" key="4">
    <source>
        <dbReference type="ARBA" id="ARBA00022454"/>
    </source>
</evidence>
<reference evidence="18" key="1">
    <citation type="submission" date="2025-08" db="UniProtKB">
        <authorList>
            <consortium name="RefSeq"/>
        </authorList>
    </citation>
    <scope>IDENTIFICATION</scope>
    <source>
        <tissue evidence="18">Sperm</tissue>
    </source>
</reference>
<accession>A0AAJ7X666</accession>
<name>A0AAJ7X666_PETMA</name>
<evidence type="ECO:0000256" key="8">
    <source>
        <dbReference type="ARBA" id="ARBA00022842"/>
    </source>
</evidence>
<dbReference type="CDD" id="cd01648">
    <property type="entry name" value="TERT"/>
    <property type="match status" value="1"/>
</dbReference>
<dbReference type="PROSITE" id="PS50878">
    <property type="entry name" value="RT_POL"/>
    <property type="match status" value="1"/>
</dbReference>
<comment type="function">
    <text evidence="14">Telomerase is a ribonucleoprotein enzyme essential for the replication of chromosome termini in most eukaryotes. It elongates telomeres. It is a reverse transcriptase that adds simple sequence repeats to chromosome ends by copying a template sequence within the RNA component of the enzyme.</text>
</comment>
<feature type="domain" description="Reverse transcriptase" evidence="16">
    <location>
        <begin position="801"/>
        <end position="1132"/>
    </location>
</feature>
<dbReference type="GO" id="GO:0046872">
    <property type="term" value="F:metal ion binding"/>
    <property type="evidence" value="ECO:0007669"/>
    <property type="project" value="UniProtKB-KW"/>
</dbReference>
<comment type="similarity">
    <text evidence="1 14">Belongs to the reverse transcriptase family. Telomerase subfamily.</text>
</comment>
<dbReference type="RefSeq" id="XP_032822741.1">
    <property type="nucleotide sequence ID" value="XM_032966850.1"/>
</dbReference>
<feature type="region of interest" description="Disordered" evidence="15">
    <location>
        <begin position="218"/>
        <end position="314"/>
    </location>
</feature>
<keyword evidence="8 14" id="KW-0460">Magnesium</keyword>
<evidence type="ECO:0000259" key="16">
    <source>
        <dbReference type="PROSITE" id="PS50878"/>
    </source>
</evidence>
<keyword evidence="11 14" id="KW-0539">Nucleus</keyword>
<dbReference type="InterPro" id="IPR003545">
    <property type="entry name" value="Telomerase_RT"/>
</dbReference>
<dbReference type="GO" id="GO:0000333">
    <property type="term" value="C:telomerase catalytic core complex"/>
    <property type="evidence" value="ECO:0007669"/>
    <property type="project" value="TreeGrafter"/>
</dbReference>
<dbReference type="InterPro" id="IPR043502">
    <property type="entry name" value="DNA/RNA_pol_sf"/>
</dbReference>
<evidence type="ECO:0000256" key="7">
    <source>
        <dbReference type="ARBA" id="ARBA00022723"/>
    </source>
</evidence>
<keyword evidence="7 14" id="KW-0479">Metal-binding</keyword>
<dbReference type="InterPro" id="IPR021891">
    <property type="entry name" value="Telomerase_RBD"/>
</dbReference>
<dbReference type="KEGG" id="pmrn:116949475"/>
<dbReference type="Proteomes" id="UP001318040">
    <property type="component" value="Chromosome 36"/>
</dbReference>
<dbReference type="GO" id="GO:0042162">
    <property type="term" value="F:telomeric DNA binding"/>
    <property type="evidence" value="ECO:0007669"/>
    <property type="project" value="TreeGrafter"/>
</dbReference>
<dbReference type="InterPro" id="IPR049139">
    <property type="entry name" value="TERT_C"/>
</dbReference>
<feature type="compositionally biased region" description="Gly residues" evidence="15">
    <location>
        <begin position="223"/>
        <end position="235"/>
    </location>
</feature>
<evidence type="ECO:0000256" key="6">
    <source>
        <dbReference type="ARBA" id="ARBA00022695"/>
    </source>
</evidence>
<dbReference type="PANTHER" id="PTHR12066">
    <property type="entry name" value="TELOMERASE REVERSE TRANSCRIPTASE"/>
    <property type="match status" value="1"/>
</dbReference>
<dbReference type="PRINTS" id="PR01365">
    <property type="entry name" value="TELOMERASERT"/>
</dbReference>
<dbReference type="PANTHER" id="PTHR12066:SF0">
    <property type="entry name" value="TELOMERASE REVERSE TRANSCRIPTASE"/>
    <property type="match status" value="1"/>
</dbReference>
<feature type="compositionally biased region" description="Basic residues" evidence="15">
    <location>
        <begin position="637"/>
        <end position="649"/>
    </location>
</feature>
<keyword evidence="4 14" id="KW-0158">Chromosome</keyword>
<dbReference type="Gene3D" id="1.10.132.70">
    <property type="match status" value="1"/>
</dbReference>
<organism evidence="17 18">
    <name type="scientific">Petromyzon marinus</name>
    <name type="common">Sea lamprey</name>
    <dbReference type="NCBI Taxonomy" id="7757"/>
    <lineage>
        <taxon>Eukaryota</taxon>
        <taxon>Metazoa</taxon>
        <taxon>Chordata</taxon>
        <taxon>Craniata</taxon>
        <taxon>Vertebrata</taxon>
        <taxon>Cyclostomata</taxon>
        <taxon>Hyperoartia</taxon>
        <taxon>Petromyzontiformes</taxon>
        <taxon>Petromyzontidae</taxon>
        <taxon>Petromyzon</taxon>
    </lineage>
</organism>
<dbReference type="SUPFAM" id="SSF56672">
    <property type="entry name" value="DNA/RNA polymerases"/>
    <property type="match status" value="1"/>
</dbReference>
<feature type="compositionally biased region" description="Basic and acidic residues" evidence="15">
    <location>
        <begin position="9"/>
        <end position="19"/>
    </location>
</feature>
<evidence type="ECO:0000256" key="5">
    <source>
        <dbReference type="ARBA" id="ARBA00022679"/>
    </source>
</evidence>
<keyword evidence="9 14" id="KW-0779">Telomere</keyword>
<dbReference type="Pfam" id="PF12009">
    <property type="entry name" value="Telomerase_RBD"/>
    <property type="match status" value="1"/>
</dbReference>
<evidence type="ECO:0000256" key="12">
    <source>
        <dbReference type="ARBA" id="ARBA00032044"/>
    </source>
</evidence>
<evidence type="ECO:0000256" key="14">
    <source>
        <dbReference type="RuleBase" id="RU365061"/>
    </source>
</evidence>
<sequence>MASTSSRSRHYEEGEEVARGTEAPRQLLRRLYARCAPLGAFVAELAAAAEPGSPAAGPLLRAGDDAGLASLAASVLVSEPRGARDLTPPVSFRQLSSQKELMSRLLQRIRSRGKRNVVAFGLARPCEPTLPSVPKLRTHWTNDTAASMMNDSFWGTLMERMGDQVFEYLVEVCSLFMWVPPSCYYQFCGVPIYDLVVSGRHFSAPNSLCSQRLVMAHSDERGGGGGRRGGGGGDGGRGRGRGARVNPERPDVGTAARRKRKRRPQRNCERQLQIIHKFQMDNETLPKAKTPRLDGEGDVFPNAEPGPNAEAGTGRHAIDLASPWAMAPAKPSPAALPRAHRRRGGGTDAAQDDARGSSRRARTNPGVVFYWHKVMYSHRRREGFPRSHILSRLKVSRSAARNLMREIFELNKRTVAGKGKARGRSVARGGRPAAVSSAGEGGDAVSKAAWRRACRRLPKRFVQMQGFFLELLKRYKKCRVLDIVERHCPVGLPSRSRLTWKRRGAPNNATHLVPSSETTSAPAVATAAPPPAAIVQGTASTELGDLTRPIAAAATMEHTLAVEVICSHGATAAPENCATPSTLQDAGLAPGVYPGCTETAPGETPPPQAETAHGDGADDDASDAGRLDRPLCVSAHASRRRPRGATPRRPRYHCSQVRLFGLLHELLLRVLPHDTWGSAHNRRKVMRSVKRSLGMGHHDAVGLREMLSGVRVKDCAWLHLGGERPSPSEHRKCEELLAQFVSWLMTDFIMEAIRSFFYVTITNFTKNHLLYFRKKAWARLLHTASRKFVVQGKLQELTDMERQNVLRGDTVIPVSFLRFLPKSGSELRPIICMRPRRLGRQPRKKGENVQRAIKSVFAVLNYEVTADPAWLGSSVLGSDDIYRKWRDFARPRQSPARPLYFVKVDIKGAFDSIPQHTTVDVVKSIVGSRQTKDGYIIRKYVVVWANRQGVMQKAFRQQACSSTHFQPKMSCFVSQQQRCSSLHNAIVVEQWLDTTLTSVMVSETLERLLLNNVIIIDQRYYWQRRGISQGSPLSTLLCNLCYAHMETSMLSTVQQDGLLMRFTDDFLLVTPHLDKANHFLRLLLGGMPTYGCTVSRNKTVVNFAPEIDDGDDSGGFMQLPLHWLLPWCGLLLNTRTLEVLGNYSSYSKVQVSWTMSLCFASQPGHTMRTKLMHVLRLKCQPILLDLQINSFFVVTINLYQTLQLQAYRFHACVRRLPLFGKAANNPGFLLSVVEETATCVSALLLKHNEEYYGQVKRASELVNPTRGGRGRLPQMDRDTVSCLCYSAFHSKLSQHRAIYTVLPGLLLWRKKRTFARLPPTTQHCLSKVLTMKWDNILM</sequence>
<evidence type="ECO:0000256" key="1">
    <source>
        <dbReference type="ARBA" id="ARBA00008001"/>
    </source>
</evidence>
<dbReference type="GO" id="GO:0070034">
    <property type="term" value="F:telomerase RNA binding"/>
    <property type="evidence" value="ECO:0007669"/>
    <property type="project" value="TreeGrafter"/>
</dbReference>
<dbReference type="SMART" id="SM00975">
    <property type="entry name" value="Telomerase_RBD"/>
    <property type="match status" value="1"/>
</dbReference>
<evidence type="ECO:0000313" key="17">
    <source>
        <dbReference type="Proteomes" id="UP001318040"/>
    </source>
</evidence>
<evidence type="ECO:0000256" key="10">
    <source>
        <dbReference type="ARBA" id="ARBA00022918"/>
    </source>
</evidence>
<evidence type="ECO:0000256" key="15">
    <source>
        <dbReference type="SAM" id="MobiDB-lite"/>
    </source>
</evidence>
<keyword evidence="5 14" id="KW-0808">Transferase</keyword>
<feature type="region of interest" description="Disordered" evidence="15">
    <location>
        <begin position="419"/>
        <end position="440"/>
    </location>
</feature>
<dbReference type="Pfam" id="PF00078">
    <property type="entry name" value="RVT_1"/>
    <property type="match status" value="1"/>
</dbReference>
<evidence type="ECO:0000256" key="11">
    <source>
        <dbReference type="ARBA" id="ARBA00023242"/>
    </source>
</evidence>
<keyword evidence="10 14" id="KW-0695">RNA-directed DNA polymerase</keyword>
<feature type="region of interest" description="Disordered" evidence="15">
    <location>
        <begin position="589"/>
        <end position="649"/>
    </location>
</feature>
<comment type="subcellular location">
    <subcellularLocation>
        <location evidence="14">Nucleus</location>
    </subcellularLocation>
    <subcellularLocation>
        <location evidence="14">Chromosome</location>
        <location evidence="14">Telomere</location>
    </subcellularLocation>
</comment>
<proteinExistence type="inferred from homology"/>
<protein>
    <recommendedName>
        <fullName evidence="3 14">Telomerase reverse transcriptase</fullName>
        <ecNumber evidence="2 14">2.7.7.49</ecNumber>
    </recommendedName>
    <alternativeName>
        <fullName evidence="12 14">Telomerase catalytic subunit</fullName>
    </alternativeName>
</protein>
<dbReference type="GO" id="GO:0003720">
    <property type="term" value="F:telomerase activity"/>
    <property type="evidence" value="ECO:0007669"/>
    <property type="project" value="InterPro"/>
</dbReference>
<dbReference type="GO" id="GO:0007004">
    <property type="term" value="P:telomere maintenance via telomerase"/>
    <property type="evidence" value="ECO:0007669"/>
    <property type="project" value="TreeGrafter"/>
</dbReference>
<dbReference type="CTD" id="7015"/>
<keyword evidence="6 14" id="KW-0548">Nucleotidyltransferase</keyword>
<evidence type="ECO:0000313" key="18">
    <source>
        <dbReference type="RefSeq" id="XP_032822741.1"/>
    </source>
</evidence>
<feature type="region of interest" description="Disordered" evidence="15">
    <location>
        <begin position="1"/>
        <end position="20"/>
    </location>
</feature>